<keyword evidence="5" id="KW-1185">Reference proteome</keyword>
<feature type="compositionally biased region" description="Low complexity" evidence="1">
    <location>
        <begin position="419"/>
        <end position="438"/>
    </location>
</feature>
<accession>A0AA40CIL8</accession>
<dbReference type="EMBL" id="JAULSV010000007">
    <property type="protein sequence ID" value="KAK0639817.1"/>
    <property type="molecule type" value="Genomic_DNA"/>
</dbReference>
<feature type="domain" description="2EXR" evidence="3">
    <location>
        <begin position="499"/>
        <end position="563"/>
    </location>
</feature>
<sequence length="738" mass="82791">MDPISIIGTVAGVATAGVSLVTVLFETLETYRNAPREIGTIARGIQDLTLVLDHLVQVLSEGSDLHTRRLRKSVLGTVERIEDVQDEVWDLIERGDSSFGRVKWTLFLNRKMRDLVDRIEAHKSTVQLVCTTLLLAMQQRRVAKSKEPTVAVFARRRLRRQAENLVNAAHQSLRDLTGRSHHGGDVDGPDDDAALNPEDSEPVSPTATPTTSAPEDPAANSGQGHELIVKTEQESQEKAALFLYNTIFSRVGRAGGSPKQQDREDDQSNVLIIHNPRGKDVVLAQRPFASQVVDGLLRDWTFLSDADIEEAAKSEAPSSDSQEKPQASPRGDEEEPKTNDRKASDKAPRRADAHPDSPPKGGREAKDERSGSGAEPSKPSFRPVSYRKADEEYFVDGDQYDLCDDDSDGGATSKRSSRTSRPVPASRSPSPRSRSPPSKARMAAQRETQLAKSETPRKPQDQQGLMKVYFPSSLEVLPTKPPRKTALGNELSGACYTAVVRQWRGPRIALLSVNKEAREEALRFYRVHFPCRVPSSTPVYMTDPPGSGTIPTTFYFNPEWDCLYFDIKTVDTSTFRNKQCVYQDVATALAMLFDLRAYDPLGISPGNLAIDPKLLRLLANLLCQYDVPPGSQVIEFLADCVANSRIFWVSHTDPECFDMTAAENDPPSWSQVWWPKLLEQLGLRQDMLPTKPMPRWQQLREVRWRLEFYRQYEEEEKVRLKRKREWDEDEDGVNDEIG</sequence>
<evidence type="ECO:0008006" key="6">
    <source>
        <dbReference type="Google" id="ProtNLM"/>
    </source>
</evidence>
<organism evidence="4 5">
    <name type="scientific">Cercophora newfieldiana</name>
    <dbReference type="NCBI Taxonomy" id="92897"/>
    <lineage>
        <taxon>Eukaryota</taxon>
        <taxon>Fungi</taxon>
        <taxon>Dikarya</taxon>
        <taxon>Ascomycota</taxon>
        <taxon>Pezizomycotina</taxon>
        <taxon>Sordariomycetes</taxon>
        <taxon>Sordariomycetidae</taxon>
        <taxon>Sordariales</taxon>
        <taxon>Lasiosphaeriaceae</taxon>
        <taxon>Cercophora</taxon>
    </lineage>
</organism>
<dbReference type="AlphaFoldDB" id="A0AA40CIL8"/>
<feature type="compositionally biased region" description="Basic and acidic residues" evidence="1">
    <location>
        <begin position="336"/>
        <end position="370"/>
    </location>
</feature>
<feature type="compositionally biased region" description="Low complexity" evidence="1">
    <location>
        <begin position="205"/>
        <end position="219"/>
    </location>
</feature>
<reference evidence="4" key="1">
    <citation type="submission" date="2023-06" db="EMBL/GenBank/DDBJ databases">
        <title>Genome-scale phylogeny and comparative genomics of the fungal order Sordariales.</title>
        <authorList>
            <consortium name="Lawrence Berkeley National Laboratory"/>
            <person name="Hensen N."/>
            <person name="Bonometti L."/>
            <person name="Westerberg I."/>
            <person name="Brannstrom I.O."/>
            <person name="Guillou S."/>
            <person name="Cros-Aarteil S."/>
            <person name="Calhoun S."/>
            <person name="Haridas S."/>
            <person name="Kuo A."/>
            <person name="Mondo S."/>
            <person name="Pangilinan J."/>
            <person name="Riley R."/>
            <person name="Labutti K."/>
            <person name="Andreopoulos B."/>
            <person name="Lipzen A."/>
            <person name="Chen C."/>
            <person name="Yanf M."/>
            <person name="Daum C."/>
            <person name="Ng V."/>
            <person name="Clum A."/>
            <person name="Steindorff A."/>
            <person name="Ohm R."/>
            <person name="Martin F."/>
            <person name="Silar P."/>
            <person name="Natvig D."/>
            <person name="Lalanne C."/>
            <person name="Gautier V."/>
            <person name="Ament-Velasquez S.L."/>
            <person name="Kruys A."/>
            <person name="Hutchinson M.I."/>
            <person name="Powell A.J."/>
            <person name="Barry K."/>
            <person name="Miller A.N."/>
            <person name="Grigoriev I.V."/>
            <person name="Debuchy R."/>
            <person name="Gladieux P."/>
            <person name="Thoren M.H."/>
            <person name="Johannesson H."/>
        </authorList>
    </citation>
    <scope>NUCLEOTIDE SEQUENCE</scope>
    <source>
        <strain evidence="4">SMH2532-1</strain>
    </source>
</reference>
<dbReference type="Pfam" id="PF20150">
    <property type="entry name" value="2EXR"/>
    <property type="match status" value="1"/>
</dbReference>
<dbReference type="Proteomes" id="UP001174936">
    <property type="component" value="Unassembled WGS sequence"/>
</dbReference>
<dbReference type="InterPro" id="IPR045518">
    <property type="entry name" value="2EXR"/>
</dbReference>
<feature type="region of interest" description="Disordered" evidence="1">
    <location>
        <begin position="715"/>
        <end position="738"/>
    </location>
</feature>
<evidence type="ECO:0000256" key="1">
    <source>
        <dbReference type="SAM" id="MobiDB-lite"/>
    </source>
</evidence>
<evidence type="ECO:0000313" key="4">
    <source>
        <dbReference type="EMBL" id="KAK0639817.1"/>
    </source>
</evidence>
<feature type="domain" description="Azaphilone pigments biosynthesis cluster protein L N-terminal" evidence="2">
    <location>
        <begin position="1"/>
        <end position="137"/>
    </location>
</feature>
<protein>
    <recommendedName>
        <fullName evidence="6">Fungal N-terminal domain-containing protein</fullName>
    </recommendedName>
</protein>
<gene>
    <name evidence="4" type="ORF">B0T16DRAFT_463454</name>
</gene>
<feature type="compositionally biased region" description="Acidic residues" evidence="1">
    <location>
        <begin position="187"/>
        <end position="201"/>
    </location>
</feature>
<dbReference type="InterPro" id="IPR031348">
    <property type="entry name" value="PigL_N"/>
</dbReference>
<proteinExistence type="predicted"/>
<evidence type="ECO:0000259" key="3">
    <source>
        <dbReference type="Pfam" id="PF20150"/>
    </source>
</evidence>
<evidence type="ECO:0000259" key="2">
    <source>
        <dbReference type="Pfam" id="PF17111"/>
    </source>
</evidence>
<feature type="compositionally biased region" description="Basic and acidic residues" evidence="1">
    <location>
        <begin position="172"/>
        <end position="185"/>
    </location>
</feature>
<evidence type="ECO:0000313" key="5">
    <source>
        <dbReference type="Proteomes" id="UP001174936"/>
    </source>
</evidence>
<feature type="region of interest" description="Disordered" evidence="1">
    <location>
        <begin position="170"/>
        <end position="223"/>
    </location>
</feature>
<feature type="compositionally biased region" description="Acidic residues" evidence="1">
    <location>
        <begin position="727"/>
        <end position="738"/>
    </location>
</feature>
<name>A0AA40CIL8_9PEZI</name>
<feature type="region of interest" description="Disordered" evidence="1">
    <location>
        <begin position="311"/>
        <end position="465"/>
    </location>
</feature>
<comment type="caution">
    <text evidence="4">The sequence shown here is derived from an EMBL/GenBank/DDBJ whole genome shotgun (WGS) entry which is preliminary data.</text>
</comment>
<feature type="compositionally biased region" description="Acidic residues" evidence="1">
    <location>
        <begin position="392"/>
        <end position="408"/>
    </location>
</feature>
<dbReference type="Pfam" id="PF17111">
    <property type="entry name" value="PigL_N"/>
    <property type="match status" value="1"/>
</dbReference>